<sequence>MCQNMFVSCWYETLLMFCLPEFLTSRIVCFVAFCCCSPSYSNSNSAMAVACEFCGKQYRTVEWLKNHVDKFHPKQDVHNDPIADLSEPGSSDPSVAHILEEDASDVDEEAELLAEEAAARCLDWGDWSGTDDDEEIESYCQLVVDPSHEDEEEERRRAASAGASPSKSKSSQKGQSGVPLLKCRDCECHSQGFSTVDGYIKHRVGHGMQAAILRLSELQDILKQCPDLAREVFIKMQATKQTKGFAGSTTLIAAQLEKQCDSATMEMCFKSICDRLLDFLKIKSDFLFPSAFAGAFLTNLSVVVVDRPLRASIQCSLSILAEMSNDVSNVFVTMFIRNFAEKLLAYMLRVLSKGIGSSFVPLEQQYAVTNQSTCSTEFKQNMHFIGGSNVKSILRSALRIKHRNEEWQRLIATIKEQFVVSDFACAPDSELMAWTESVDRGRLTKISKKALVFFVHLGIEVKPLERRDGSLLNEEVIEKIMSSPGSPSLLLRWDELKGSLTERESYKLMLSLTHQFCISWRNGIIGRREDERAASKGGQKFGTGGVSFRANLGRK</sequence>
<protein>
    <submittedName>
        <fullName evidence="4">Uncharacterized protein LOC117643253</fullName>
    </submittedName>
</protein>
<feature type="domain" description="C2H2-type" evidence="2">
    <location>
        <begin position="51"/>
        <end position="72"/>
    </location>
</feature>
<dbReference type="OrthoDB" id="10609760at2759"/>
<organism evidence="4">
    <name type="scientific">Thrips palmi</name>
    <name type="common">Melon thrips</name>
    <dbReference type="NCBI Taxonomy" id="161013"/>
    <lineage>
        <taxon>Eukaryota</taxon>
        <taxon>Metazoa</taxon>
        <taxon>Ecdysozoa</taxon>
        <taxon>Arthropoda</taxon>
        <taxon>Hexapoda</taxon>
        <taxon>Insecta</taxon>
        <taxon>Pterygota</taxon>
        <taxon>Neoptera</taxon>
        <taxon>Paraneoptera</taxon>
        <taxon>Thysanoptera</taxon>
        <taxon>Terebrantia</taxon>
        <taxon>Thripoidea</taxon>
        <taxon>Thripidae</taxon>
        <taxon>Thrips</taxon>
    </lineage>
</organism>
<gene>
    <name evidence="4" type="primary">LOC117643253</name>
</gene>
<feature type="compositionally biased region" description="Low complexity" evidence="1">
    <location>
        <begin position="159"/>
        <end position="177"/>
    </location>
</feature>
<dbReference type="AlphaFoldDB" id="A0A6P8YDX1"/>
<feature type="region of interest" description="Disordered" evidence="1">
    <location>
        <begin position="145"/>
        <end position="178"/>
    </location>
</feature>
<reference evidence="4" key="1">
    <citation type="submission" date="2025-08" db="UniProtKB">
        <authorList>
            <consortium name="RefSeq"/>
        </authorList>
    </citation>
    <scope>IDENTIFICATION</scope>
    <source>
        <tissue evidence="4">Total insect</tissue>
    </source>
</reference>
<dbReference type="InParanoid" id="A0A6P8YDX1"/>
<feature type="region of interest" description="Disordered" evidence="1">
    <location>
        <begin position="535"/>
        <end position="555"/>
    </location>
</feature>
<dbReference type="RefSeq" id="XP_034237898.1">
    <property type="nucleotide sequence ID" value="XM_034382007.1"/>
</dbReference>
<evidence type="ECO:0000313" key="3">
    <source>
        <dbReference type="Proteomes" id="UP000515158"/>
    </source>
</evidence>
<accession>A0A6P8YDX1</accession>
<dbReference type="Proteomes" id="UP000515158">
    <property type="component" value="Unplaced"/>
</dbReference>
<name>A0A6P8YDX1_THRPL</name>
<evidence type="ECO:0000313" key="4">
    <source>
        <dbReference type="RefSeq" id="XP_034237898.1"/>
    </source>
</evidence>
<evidence type="ECO:0000259" key="2">
    <source>
        <dbReference type="PROSITE" id="PS00028"/>
    </source>
</evidence>
<dbReference type="GeneID" id="117643253"/>
<dbReference type="InterPro" id="IPR013087">
    <property type="entry name" value="Znf_C2H2_type"/>
</dbReference>
<dbReference type="SMART" id="SM00355">
    <property type="entry name" value="ZnF_C2H2"/>
    <property type="match status" value="2"/>
</dbReference>
<dbReference type="PROSITE" id="PS00028">
    <property type="entry name" value="ZINC_FINGER_C2H2_1"/>
    <property type="match status" value="1"/>
</dbReference>
<evidence type="ECO:0000256" key="1">
    <source>
        <dbReference type="SAM" id="MobiDB-lite"/>
    </source>
</evidence>
<dbReference type="KEGG" id="tpal:117643253"/>
<keyword evidence="3" id="KW-1185">Reference proteome</keyword>
<proteinExistence type="predicted"/>